<keyword evidence="1" id="KW-0812">Transmembrane</keyword>
<organism evidence="2">
    <name type="scientific">Candidatus Methanophaga sp. ANME-1 ERB7</name>
    <dbReference type="NCBI Taxonomy" id="2759913"/>
    <lineage>
        <taxon>Archaea</taxon>
        <taxon>Methanobacteriati</taxon>
        <taxon>Methanobacteriota</taxon>
        <taxon>Stenosarchaea group</taxon>
        <taxon>Methanomicrobia</taxon>
        <taxon>Candidatus Methanophagales</taxon>
        <taxon>Candidatus Methanophagaceae</taxon>
        <taxon>Candidatus Methanophaga</taxon>
    </lineage>
</organism>
<sequence>MVIPFSFINVSLNLKIVAFGSLLNRKRLLEKFGIAIVVLFVVSILSGLFAPSVMVVRPPPTLRAG</sequence>
<protein>
    <submittedName>
        <fullName evidence="2">Uncharacterized protein</fullName>
    </submittedName>
</protein>
<reference evidence="2" key="1">
    <citation type="submission" date="2020-06" db="EMBL/GenBank/DDBJ databases">
        <title>Unique genomic features of the anaerobic methanotrophic archaea.</title>
        <authorList>
            <person name="Chadwick G.L."/>
            <person name="Skennerton C.T."/>
            <person name="Laso-Perez R."/>
            <person name="Leu A.O."/>
            <person name="Speth D.R."/>
            <person name="Yu H."/>
            <person name="Morgan-Lang C."/>
            <person name="Hatzenpichler R."/>
            <person name="Goudeau D."/>
            <person name="Malmstrom R."/>
            <person name="Brazelton W.J."/>
            <person name="Woyke T."/>
            <person name="Hallam S.J."/>
            <person name="Tyson G.W."/>
            <person name="Wegener G."/>
            <person name="Boetius A."/>
            <person name="Orphan V."/>
        </authorList>
    </citation>
    <scope>NUCLEOTIDE SEQUENCE</scope>
</reference>
<accession>A0A7G9Z8D2</accession>
<feature type="transmembrane region" description="Helical" evidence="1">
    <location>
        <begin position="35"/>
        <end position="56"/>
    </location>
</feature>
<name>A0A7G9Z8D2_9EURY</name>
<keyword evidence="1" id="KW-0472">Membrane</keyword>
<dbReference type="AlphaFoldDB" id="A0A7G9Z8D2"/>
<dbReference type="EMBL" id="MT631658">
    <property type="protein sequence ID" value="QNO56516.1"/>
    <property type="molecule type" value="Genomic_DNA"/>
</dbReference>
<keyword evidence="1" id="KW-1133">Transmembrane helix</keyword>
<gene>
    <name evidence="2" type="ORF">CNIFIPMI_00008</name>
</gene>
<proteinExistence type="predicted"/>
<evidence type="ECO:0000313" key="2">
    <source>
        <dbReference type="EMBL" id="QNO56516.1"/>
    </source>
</evidence>
<evidence type="ECO:0000256" key="1">
    <source>
        <dbReference type="SAM" id="Phobius"/>
    </source>
</evidence>